<dbReference type="CDD" id="cd14014">
    <property type="entry name" value="STKc_PknB_like"/>
    <property type="match status" value="1"/>
</dbReference>
<gene>
    <name evidence="11" type="ORF">GCM10023200_14120</name>
</gene>
<feature type="region of interest" description="Disordered" evidence="8">
    <location>
        <begin position="444"/>
        <end position="497"/>
    </location>
</feature>
<feature type="transmembrane region" description="Helical" evidence="9">
    <location>
        <begin position="418"/>
        <end position="440"/>
    </location>
</feature>
<keyword evidence="5" id="KW-0418">Kinase</keyword>
<evidence type="ECO:0000256" key="5">
    <source>
        <dbReference type="ARBA" id="ARBA00022777"/>
    </source>
</evidence>
<dbReference type="PROSITE" id="PS00107">
    <property type="entry name" value="PROTEIN_KINASE_ATP"/>
    <property type="match status" value="1"/>
</dbReference>
<feature type="region of interest" description="Disordered" evidence="8">
    <location>
        <begin position="1"/>
        <end position="30"/>
    </location>
</feature>
<name>A0ABP9ALZ0_9PSEU</name>
<feature type="domain" description="Protein kinase" evidence="10">
    <location>
        <begin position="46"/>
        <end position="315"/>
    </location>
</feature>
<evidence type="ECO:0000256" key="2">
    <source>
        <dbReference type="ARBA" id="ARBA00022527"/>
    </source>
</evidence>
<dbReference type="SMART" id="SM00220">
    <property type="entry name" value="S_TKc"/>
    <property type="match status" value="1"/>
</dbReference>
<dbReference type="PROSITE" id="PS00108">
    <property type="entry name" value="PROTEIN_KINASE_ST"/>
    <property type="match status" value="1"/>
</dbReference>
<dbReference type="PROSITE" id="PS50011">
    <property type="entry name" value="PROTEIN_KINASE_DOM"/>
    <property type="match status" value="1"/>
</dbReference>
<accession>A0ABP9ALZ0</accession>
<keyword evidence="2" id="KW-0723">Serine/threonine-protein kinase</keyword>
<dbReference type="Proteomes" id="UP001500928">
    <property type="component" value="Unassembled WGS sequence"/>
</dbReference>
<keyword evidence="6 7" id="KW-0067">ATP-binding</keyword>
<comment type="caution">
    <text evidence="11">The sequence shown here is derived from an EMBL/GenBank/DDBJ whole genome shotgun (WGS) entry which is preliminary data.</text>
</comment>
<evidence type="ECO:0000256" key="4">
    <source>
        <dbReference type="ARBA" id="ARBA00022741"/>
    </source>
</evidence>
<dbReference type="EC" id="2.7.11.1" evidence="1"/>
<keyword evidence="4 7" id="KW-0547">Nucleotide-binding</keyword>
<dbReference type="InterPro" id="IPR000719">
    <property type="entry name" value="Prot_kinase_dom"/>
</dbReference>
<organism evidence="11 12">
    <name type="scientific">Actinomycetospora chlora</name>
    <dbReference type="NCBI Taxonomy" id="663608"/>
    <lineage>
        <taxon>Bacteria</taxon>
        <taxon>Bacillati</taxon>
        <taxon>Actinomycetota</taxon>
        <taxon>Actinomycetes</taxon>
        <taxon>Pseudonocardiales</taxon>
        <taxon>Pseudonocardiaceae</taxon>
        <taxon>Actinomycetospora</taxon>
    </lineage>
</organism>
<protein>
    <recommendedName>
        <fullName evidence="1">non-specific serine/threonine protein kinase</fullName>
        <ecNumber evidence="1">2.7.11.1</ecNumber>
    </recommendedName>
</protein>
<keyword evidence="9" id="KW-1133">Transmembrane helix</keyword>
<evidence type="ECO:0000313" key="11">
    <source>
        <dbReference type="EMBL" id="GAA4781850.1"/>
    </source>
</evidence>
<dbReference type="PANTHER" id="PTHR43289:SF6">
    <property type="entry name" value="SERINE_THREONINE-PROTEIN KINASE NEKL-3"/>
    <property type="match status" value="1"/>
</dbReference>
<feature type="compositionally biased region" description="Low complexity" evidence="8">
    <location>
        <begin position="479"/>
        <end position="497"/>
    </location>
</feature>
<evidence type="ECO:0000256" key="6">
    <source>
        <dbReference type="ARBA" id="ARBA00022840"/>
    </source>
</evidence>
<reference evidence="12" key="1">
    <citation type="journal article" date="2019" name="Int. J. Syst. Evol. Microbiol.">
        <title>The Global Catalogue of Microorganisms (GCM) 10K type strain sequencing project: providing services to taxonomists for standard genome sequencing and annotation.</title>
        <authorList>
            <consortium name="The Broad Institute Genomics Platform"/>
            <consortium name="The Broad Institute Genome Sequencing Center for Infectious Disease"/>
            <person name="Wu L."/>
            <person name="Ma J."/>
        </authorList>
    </citation>
    <scope>NUCLEOTIDE SEQUENCE [LARGE SCALE GENOMIC DNA]</scope>
    <source>
        <strain evidence="12">JCM 17979</strain>
    </source>
</reference>
<keyword evidence="3" id="KW-0808">Transferase</keyword>
<dbReference type="Gene3D" id="3.30.200.20">
    <property type="entry name" value="Phosphorylase Kinase, domain 1"/>
    <property type="match status" value="1"/>
</dbReference>
<dbReference type="Gene3D" id="1.10.510.10">
    <property type="entry name" value="Transferase(Phosphotransferase) domain 1"/>
    <property type="match status" value="1"/>
</dbReference>
<evidence type="ECO:0000259" key="10">
    <source>
        <dbReference type="PROSITE" id="PS50011"/>
    </source>
</evidence>
<keyword evidence="9" id="KW-0472">Membrane</keyword>
<feature type="compositionally biased region" description="Low complexity" evidence="8">
    <location>
        <begin position="371"/>
        <end position="394"/>
    </location>
</feature>
<evidence type="ECO:0000313" key="12">
    <source>
        <dbReference type="Proteomes" id="UP001500928"/>
    </source>
</evidence>
<feature type="region of interest" description="Disordered" evidence="8">
    <location>
        <begin position="310"/>
        <end position="394"/>
    </location>
</feature>
<evidence type="ECO:0000256" key="9">
    <source>
        <dbReference type="SAM" id="Phobius"/>
    </source>
</evidence>
<evidence type="ECO:0000256" key="8">
    <source>
        <dbReference type="SAM" id="MobiDB-lite"/>
    </source>
</evidence>
<dbReference type="InterPro" id="IPR017441">
    <property type="entry name" value="Protein_kinase_ATP_BS"/>
</dbReference>
<feature type="region of interest" description="Disordered" evidence="8">
    <location>
        <begin position="575"/>
        <end position="599"/>
    </location>
</feature>
<sequence>MEHQPRTSRLHQPGPLPGDAAPSTLHDVPPAPVDDAVVGTVLGGRYRIGECIGAGAMGVVWTAWDRRLRRTVAVKQLAARGHRDATEERVARARAMREGRIAARVVHPRAIAVLDVVVDDGGISGGPWLVMEYLPSRSLAALLAESGPLEPREAAWVGAQVADALGAVHEAGIVHGDIKPGNVLITDDGTAKITDFGVSRATWDTTSTGGGMVAGTPGYFAPEVARGGDPTPASDIFSLGATLYAAVENELVCGRHDNTLAVLHAMAEGRLRPATRAGVLGRPLAAMLRLDPEHRPGTGAVERALRARAGTTPFVPPPRSAPAEGQAAEAPEPSAVPVAPAVPAPRVDTADLPATAGAGDAAERSSTHRGAPAVADEPAAASAPAAAATPAAAAPRISPLMTPALGMERRREGRRRRVAVVAAASGAVLAAGIGVAVAAGTGGSTVAAPSAPQPGVPTTTAPADPLGGAGAPDTPTPTPSVAAPLSPSDPADPAASADPATVVTAYYASLPDDIDGAWGVLSDQAKDESGGYDGYRRFWSGISDVRATNVSERGDVVTADIEFTTAGGRSTRENYRFEVDRDDDGQLRIQRAQRSSDSS</sequence>
<proteinExistence type="predicted"/>
<evidence type="ECO:0000256" key="7">
    <source>
        <dbReference type="PROSITE-ProRule" id="PRU10141"/>
    </source>
</evidence>
<feature type="binding site" evidence="7">
    <location>
        <position position="75"/>
    </location>
    <ligand>
        <name>ATP</name>
        <dbReference type="ChEBI" id="CHEBI:30616"/>
    </ligand>
</feature>
<dbReference type="PANTHER" id="PTHR43289">
    <property type="entry name" value="MITOGEN-ACTIVATED PROTEIN KINASE KINASE KINASE 20-RELATED"/>
    <property type="match status" value="1"/>
</dbReference>
<feature type="compositionally biased region" description="Low complexity" evidence="8">
    <location>
        <begin position="321"/>
        <end position="345"/>
    </location>
</feature>
<dbReference type="EMBL" id="BAABHO010000008">
    <property type="protein sequence ID" value="GAA4781850.1"/>
    <property type="molecule type" value="Genomic_DNA"/>
</dbReference>
<evidence type="ECO:0000256" key="3">
    <source>
        <dbReference type="ARBA" id="ARBA00022679"/>
    </source>
</evidence>
<dbReference type="SUPFAM" id="SSF56112">
    <property type="entry name" value="Protein kinase-like (PK-like)"/>
    <property type="match status" value="1"/>
</dbReference>
<keyword evidence="12" id="KW-1185">Reference proteome</keyword>
<dbReference type="InterPro" id="IPR008271">
    <property type="entry name" value="Ser/Thr_kinase_AS"/>
</dbReference>
<evidence type="ECO:0000256" key="1">
    <source>
        <dbReference type="ARBA" id="ARBA00012513"/>
    </source>
</evidence>
<feature type="compositionally biased region" description="Low complexity" evidence="8">
    <location>
        <begin position="457"/>
        <end position="466"/>
    </location>
</feature>
<keyword evidence="9" id="KW-0812">Transmembrane</keyword>
<dbReference type="Pfam" id="PF00069">
    <property type="entry name" value="Pkinase"/>
    <property type="match status" value="1"/>
</dbReference>
<dbReference type="InterPro" id="IPR011009">
    <property type="entry name" value="Kinase-like_dom_sf"/>
</dbReference>